<accession>A0A392PAH8</accession>
<dbReference type="InterPro" id="IPR036186">
    <property type="entry name" value="Serpin_sf"/>
</dbReference>
<dbReference type="Gene3D" id="2.30.39.10">
    <property type="entry name" value="Alpha-1-antitrypsin, domain 1"/>
    <property type="match status" value="1"/>
</dbReference>
<reference evidence="3 4" key="1">
    <citation type="journal article" date="2018" name="Front. Plant Sci.">
        <title>Red Clover (Trifolium pratense) and Zigzag Clover (T. medium) - A Picture of Genomic Similarities and Differences.</title>
        <authorList>
            <person name="Dluhosova J."/>
            <person name="Istvanek J."/>
            <person name="Nedelnik J."/>
            <person name="Repkova J."/>
        </authorList>
    </citation>
    <scope>NUCLEOTIDE SEQUENCE [LARGE SCALE GENOMIC DNA]</scope>
    <source>
        <strain evidence="4">cv. 10/8</strain>
        <tissue evidence="3">Leaf</tissue>
    </source>
</reference>
<dbReference type="SUPFAM" id="SSF56574">
    <property type="entry name" value="Serpins"/>
    <property type="match status" value="1"/>
</dbReference>
<feature type="non-terminal residue" evidence="3">
    <location>
        <position position="150"/>
    </location>
</feature>
<keyword evidence="4" id="KW-1185">Reference proteome</keyword>
<dbReference type="Pfam" id="PF00079">
    <property type="entry name" value="Serpin"/>
    <property type="match status" value="1"/>
</dbReference>
<name>A0A392PAH8_9FABA</name>
<dbReference type="Proteomes" id="UP000265520">
    <property type="component" value="Unassembled WGS sequence"/>
</dbReference>
<evidence type="ECO:0000313" key="4">
    <source>
        <dbReference type="Proteomes" id="UP000265520"/>
    </source>
</evidence>
<dbReference type="GO" id="GO:0005615">
    <property type="term" value="C:extracellular space"/>
    <property type="evidence" value="ECO:0007669"/>
    <property type="project" value="InterPro"/>
</dbReference>
<evidence type="ECO:0000256" key="1">
    <source>
        <dbReference type="ARBA" id="ARBA00009500"/>
    </source>
</evidence>
<dbReference type="PANTHER" id="PTHR11461">
    <property type="entry name" value="SERINE PROTEASE INHIBITOR, SERPIN"/>
    <property type="match status" value="1"/>
</dbReference>
<proteinExistence type="inferred from homology"/>
<evidence type="ECO:0000259" key="2">
    <source>
        <dbReference type="Pfam" id="PF00079"/>
    </source>
</evidence>
<dbReference type="EMBL" id="LXQA010069207">
    <property type="protein sequence ID" value="MCI08489.1"/>
    <property type="molecule type" value="Genomic_DNA"/>
</dbReference>
<comment type="similarity">
    <text evidence="1">Belongs to the serpin family.</text>
</comment>
<dbReference type="InterPro" id="IPR042185">
    <property type="entry name" value="Serpin_sf_2"/>
</dbReference>
<dbReference type="PROSITE" id="PS00284">
    <property type="entry name" value="SERPIN"/>
    <property type="match status" value="1"/>
</dbReference>
<comment type="caution">
    <text evidence="3">The sequence shown here is derived from an EMBL/GenBank/DDBJ whole genome shotgun (WGS) entry which is preliminary data.</text>
</comment>
<dbReference type="PANTHER" id="PTHR11461:SF211">
    <property type="entry name" value="GH10112P-RELATED"/>
    <property type="match status" value="1"/>
</dbReference>
<sequence length="150" mass="16724">MYFFLPDAKDGLSSLIEKLSSESKFLDHMLPNEKVIVGDFKIPKLKISFDLKTSNVLKDLGVVLPFLPGGLTKMVDSSMDLKLYISEIFHKSFIEVNEEGTEAIAMTTGSFMAGSCLHNVTPPRIDFVADHPFLFLIREDFSGTTLFIGQ</sequence>
<dbReference type="Gene3D" id="6.20.40.10">
    <property type="match status" value="1"/>
</dbReference>
<dbReference type="InterPro" id="IPR000215">
    <property type="entry name" value="Serpin_fam"/>
</dbReference>
<organism evidence="3 4">
    <name type="scientific">Trifolium medium</name>
    <dbReference type="NCBI Taxonomy" id="97028"/>
    <lineage>
        <taxon>Eukaryota</taxon>
        <taxon>Viridiplantae</taxon>
        <taxon>Streptophyta</taxon>
        <taxon>Embryophyta</taxon>
        <taxon>Tracheophyta</taxon>
        <taxon>Spermatophyta</taxon>
        <taxon>Magnoliopsida</taxon>
        <taxon>eudicotyledons</taxon>
        <taxon>Gunneridae</taxon>
        <taxon>Pentapetalae</taxon>
        <taxon>rosids</taxon>
        <taxon>fabids</taxon>
        <taxon>Fabales</taxon>
        <taxon>Fabaceae</taxon>
        <taxon>Papilionoideae</taxon>
        <taxon>50 kb inversion clade</taxon>
        <taxon>NPAAA clade</taxon>
        <taxon>Hologalegina</taxon>
        <taxon>IRL clade</taxon>
        <taxon>Trifolieae</taxon>
        <taxon>Trifolium</taxon>
    </lineage>
</organism>
<gene>
    <name evidence="3" type="ORF">A2U01_0029566</name>
</gene>
<protein>
    <submittedName>
        <fullName evidence="3">Serpin-ZX</fullName>
    </submittedName>
</protein>
<dbReference type="GO" id="GO:0004867">
    <property type="term" value="F:serine-type endopeptidase inhibitor activity"/>
    <property type="evidence" value="ECO:0007669"/>
    <property type="project" value="InterPro"/>
</dbReference>
<dbReference type="InterPro" id="IPR023796">
    <property type="entry name" value="Serpin_dom"/>
</dbReference>
<feature type="domain" description="Serpin" evidence="2">
    <location>
        <begin position="1"/>
        <end position="150"/>
    </location>
</feature>
<evidence type="ECO:0000313" key="3">
    <source>
        <dbReference type="EMBL" id="MCI08489.1"/>
    </source>
</evidence>
<dbReference type="AlphaFoldDB" id="A0A392PAH8"/>
<dbReference type="InterPro" id="IPR023795">
    <property type="entry name" value="Serpin_CS"/>
</dbReference>